<evidence type="ECO:0000256" key="4">
    <source>
        <dbReference type="ARBA" id="ARBA00023136"/>
    </source>
</evidence>
<keyword evidence="8" id="KW-1185">Reference proteome</keyword>
<keyword evidence="2 6" id="KW-0812">Transmembrane</keyword>
<dbReference type="AlphaFoldDB" id="A0A9N8DH34"/>
<comment type="subcellular location">
    <subcellularLocation>
        <location evidence="1">Membrane</location>
        <topology evidence="1">Multi-pass membrane protein</topology>
    </subcellularLocation>
</comment>
<feature type="compositionally biased region" description="Acidic residues" evidence="5">
    <location>
        <begin position="336"/>
        <end position="345"/>
    </location>
</feature>
<dbReference type="GO" id="GO:0004930">
    <property type="term" value="F:G protein-coupled receptor activity"/>
    <property type="evidence" value="ECO:0007669"/>
    <property type="project" value="TreeGrafter"/>
</dbReference>
<evidence type="ECO:0000256" key="3">
    <source>
        <dbReference type="ARBA" id="ARBA00022989"/>
    </source>
</evidence>
<evidence type="ECO:0000313" key="7">
    <source>
        <dbReference type="EMBL" id="CAB9499564.1"/>
    </source>
</evidence>
<keyword evidence="3 6" id="KW-1133">Transmembrane helix</keyword>
<reference evidence="7" key="1">
    <citation type="submission" date="2020-06" db="EMBL/GenBank/DDBJ databases">
        <authorList>
            <consortium name="Plant Systems Biology data submission"/>
        </authorList>
    </citation>
    <scope>NUCLEOTIDE SEQUENCE</scope>
    <source>
        <strain evidence="7">D6</strain>
    </source>
</reference>
<name>A0A9N8DH34_9STRA</name>
<dbReference type="PANTHER" id="PTHR23112">
    <property type="entry name" value="G PROTEIN-COUPLED RECEPTOR 157-RELATED"/>
    <property type="match status" value="1"/>
</dbReference>
<comment type="caution">
    <text evidence="7">The sequence shown here is derived from an EMBL/GenBank/DDBJ whole genome shotgun (WGS) entry which is preliminary data.</text>
</comment>
<feature type="compositionally biased region" description="Polar residues" evidence="5">
    <location>
        <begin position="304"/>
        <end position="314"/>
    </location>
</feature>
<sequence>MERRRRWTVYHRLILCISVFDLIMSLAYSFGSMPLPPETGIPSARGSFAACTAQGLAKQFGAFGFVYSACLVIYFMLMICYNYREEQIAAYHEKVMHGITIGLAFGTGMVGLAYQFFNPRRHGMLGSRLSTLLGCQSNHDMYAGCQCRSLFAVGRDNTGILGARAEFSVRRLLYQFRSNTVSVIRLVDRANETNRLLNDLFWVYVLAVTFLPLQGIWNATIFSRPRYLQFRKRDPDGSCWYAMKQSIWNPSMAFQNSSNRTSVRRNLRTSSFTNQQLLPKKWKDHSNHDDCNDSNDDCNDNVDTHNQSTATQSHTGDDVKKSTTEQLQRVAVPSCGDDDDVASDGDSDHSDIVKTEKHCEREEEECQVHGRTGDTSSAE</sequence>
<feature type="compositionally biased region" description="Basic and acidic residues" evidence="5">
    <location>
        <begin position="346"/>
        <end position="372"/>
    </location>
</feature>
<evidence type="ECO:0000256" key="1">
    <source>
        <dbReference type="ARBA" id="ARBA00004141"/>
    </source>
</evidence>
<dbReference type="GO" id="GO:0007189">
    <property type="term" value="P:adenylate cyclase-activating G protein-coupled receptor signaling pathway"/>
    <property type="evidence" value="ECO:0007669"/>
    <property type="project" value="TreeGrafter"/>
</dbReference>
<dbReference type="EMBL" id="CAICTM010000063">
    <property type="protein sequence ID" value="CAB9499564.1"/>
    <property type="molecule type" value="Genomic_DNA"/>
</dbReference>
<proteinExistence type="predicted"/>
<protein>
    <submittedName>
        <fullName evidence="7">Uncharacterized protein</fullName>
    </submittedName>
</protein>
<dbReference type="GO" id="GO:0005886">
    <property type="term" value="C:plasma membrane"/>
    <property type="evidence" value="ECO:0007669"/>
    <property type="project" value="TreeGrafter"/>
</dbReference>
<gene>
    <name evidence="7" type="ORF">SEMRO_64_G036170.1</name>
</gene>
<organism evidence="7 8">
    <name type="scientific">Seminavis robusta</name>
    <dbReference type="NCBI Taxonomy" id="568900"/>
    <lineage>
        <taxon>Eukaryota</taxon>
        <taxon>Sar</taxon>
        <taxon>Stramenopiles</taxon>
        <taxon>Ochrophyta</taxon>
        <taxon>Bacillariophyta</taxon>
        <taxon>Bacillariophyceae</taxon>
        <taxon>Bacillariophycidae</taxon>
        <taxon>Naviculales</taxon>
        <taxon>Naviculaceae</taxon>
        <taxon>Seminavis</taxon>
    </lineage>
</organism>
<evidence type="ECO:0000256" key="6">
    <source>
        <dbReference type="SAM" id="Phobius"/>
    </source>
</evidence>
<dbReference type="PANTHER" id="PTHR23112:SF0">
    <property type="entry name" value="TRANSMEMBRANE PROTEIN 116"/>
    <property type="match status" value="1"/>
</dbReference>
<evidence type="ECO:0000313" key="8">
    <source>
        <dbReference type="Proteomes" id="UP001153069"/>
    </source>
</evidence>
<dbReference type="OrthoDB" id="48865at2759"/>
<feature type="region of interest" description="Disordered" evidence="5">
    <location>
        <begin position="302"/>
        <end position="379"/>
    </location>
</feature>
<evidence type="ECO:0000256" key="5">
    <source>
        <dbReference type="SAM" id="MobiDB-lite"/>
    </source>
</evidence>
<accession>A0A9N8DH34</accession>
<feature type="transmembrane region" description="Helical" evidence="6">
    <location>
        <begin position="12"/>
        <end position="30"/>
    </location>
</feature>
<dbReference type="Proteomes" id="UP001153069">
    <property type="component" value="Unassembled WGS sequence"/>
</dbReference>
<keyword evidence="4 6" id="KW-0472">Membrane</keyword>
<feature type="transmembrane region" description="Helical" evidence="6">
    <location>
        <begin position="201"/>
        <end position="223"/>
    </location>
</feature>
<feature type="transmembrane region" description="Helical" evidence="6">
    <location>
        <begin position="62"/>
        <end position="83"/>
    </location>
</feature>
<evidence type="ECO:0000256" key="2">
    <source>
        <dbReference type="ARBA" id="ARBA00022692"/>
    </source>
</evidence>
<feature type="transmembrane region" description="Helical" evidence="6">
    <location>
        <begin position="95"/>
        <end position="117"/>
    </location>
</feature>